<evidence type="ECO:0000256" key="1">
    <source>
        <dbReference type="PROSITE-ProRule" id="PRU00409"/>
    </source>
</evidence>
<evidence type="ECO:0000313" key="5">
    <source>
        <dbReference type="Proteomes" id="UP000199318"/>
    </source>
</evidence>
<dbReference type="InterPro" id="IPR013651">
    <property type="entry name" value="ATP-grasp_RimK-type"/>
</dbReference>
<reference evidence="5" key="1">
    <citation type="submission" date="2016-10" db="EMBL/GenBank/DDBJ databases">
        <authorList>
            <person name="de Groot N.N."/>
        </authorList>
    </citation>
    <scope>NUCLEOTIDE SEQUENCE [LARGE SCALE GENOMIC DNA]</scope>
    <source>
        <strain evidence="5">10nlg</strain>
    </source>
</reference>
<dbReference type="OrthoDB" id="9803907at2"/>
<dbReference type="RefSeq" id="WP_093072866.1">
    <property type="nucleotide sequence ID" value="NZ_FOGV01000011.1"/>
</dbReference>
<keyword evidence="5" id="KW-1185">Reference proteome</keyword>
<evidence type="ECO:0000256" key="2">
    <source>
        <dbReference type="SAM" id="Coils"/>
    </source>
</evidence>
<keyword evidence="2" id="KW-0175">Coiled coil</keyword>
<feature type="coiled-coil region" evidence="2">
    <location>
        <begin position="479"/>
        <end position="520"/>
    </location>
</feature>
<sequence length="521" mass="59146">MKYQLDHLNYAVPQNGFGNRLSSYLLALEAWRRGLEVKLYLDEANDERSLLFQISDGRTKHEFKSSQGTLLSEEAKVICNDKDLTKNYLARNNVRTPSWKLFNKNEYEEAYKFAELIGFPLVVKPLSENAGKGVTPEITSYDEFNRAIALVTEEIGDDMYIIEDHIPGDEYRIFMIDNKVVAATKRLPANIVGDGVSSVSELIDKKNKSKKHNPNMSTKIITIDDEVNHSLKTSGFTLNSIPLLGEQVFLRKKSNVSQGGDAIDVTNKLTSEMRTIAEKASAAIPGLTYCGLDMISGSENSPAIIEINTKPMLGLHAFPSEGEAIDVPAMIIDRCFPNYAHSPKSLYYFDFKNIVYLLKRDNASYIPVKPLTELSYSSYHTFLDIVEDSSDETIKNVHNKAKELQLSGTITRHNNRELEIRIASPDAKIVEKFKSLIFEMRSLKQNNEPDLSVPVNLGYQYVRNKAELHTEVERVANQRDKKSEMIQKKNEDIAALKKENKKLVRQSRKLKLRIEELENNQ</sequence>
<comment type="caution">
    <text evidence="4">The sequence shown here is derived from an EMBL/GenBank/DDBJ whole genome shotgun (WGS) entry which is preliminary data.</text>
</comment>
<evidence type="ECO:0000313" key="4">
    <source>
        <dbReference type="EMBL" id="SES01521.1"/>
    </source>
</evidence>
<dbReference type="EMBL" id="FOGV01000011">
    <property type="protein sequence ID" value="SES01521.1"/>
    <property type="molecule type" value="Genomic_DNA"/>
</dbReference>
<dbReference type="Pfam" id="PF08443">
    <property type="entry name" value="RimK"/>
    <property type="match status" value="1"/>
</dbReference>
<gene>
    <name evidence="4" type="ORF">SAMN05444126_11168</name>
</gene>
<name>A0A1H9TWV7_9BACI</name>
<keyword evidence="4" id="KW-0436">Ligase</keyword>
<dbReference type="PANTHER" id="PTHR21621:SF0">
    <property type="entry name" value="BETA-CITRYLGLUTAMATE SYNTHASE B-RELATED"/>
    <property type="match status" value="1"/>
</dbReference>
<accession>A0A1H9TWV7</accession>
<evidence type="ECO:0000259" key="3">
    <source>
        <dbReference type="PROSITE" id="PS50975"/>
    </source>
</evidence>
<dbReference type="GO" id="GO:0005737">
    <property type="term" value="C:cytoplasm"/>
    <property type="evidence" value="ECO:0007669"/>
    <property type="project" value="TreeGrafter"/>
</dbReference>
<feature type="domain" description="ATP-grasp" evidence="3">
    <location>
        <begin position="86"/>
        <end position="336"/>
    </location>
</feature>
<dbReference type="Proteomes" id="UP000199318">
    <property type="component" value="Unassembled WGS sequence"/>
</dbReference>
<dbReference type="SUPFAM" id="SSF56059">
    <property type="entry name" value="Glutathione synthetase ATP-binding domain-like"/>
    <property type="match status" value="1"/>
</dbReference>
<dbReference type="GO" id="GO:0046872">
    <property type="term" value="F:metal ion binding"/>
    <property type="evidence" value="ECO:0007669"/>
    <property type="project" value="InterPro"/>
</dbReference>
<dbReference type="InterPro" id="IPR011761">
    <property type="entry name" value="ATP-grasp"/>
</dbReference>
<dbReference type="PANTHER" id="PTHR21621">
    <property type="entry name" value="RIBOSOMAL PROTEIN S6 MODIFICATION PROTEIN"/>
    <property type="match status" value="1"/>
</dbReference>
<dbReference type="GO" id="GO:0005524">
    <property type="term" value="F:ATP binding"/>
    <property type="evidence" value="ECO:0007669"/>
    <property type="project" value="UniProtKB-UniRule"/>
</dbReference>
<dbReference type="Gene3D" id="3.30.470.20">
    <property type="entry name" value="ATP-grasp fold, B domain"/>
    <property type="match status" value="2"/>
</dbReference>
<keyword evidence="1" id="KW-0547">Nucleotide-binding</keyword>
<keyword evidence="1" id="KW-0067">ATP-binding</keyword>
<dbReference type="GO" id="GO:0018169">
    <property type="term" value="F:ribosomal S6-glutamic acid ligase activity"/>
    <property type="evidence" value="ECO:0007669"/>
    <property type="project" value="TreeGrafter"/>
</dbReference>
<proteinExistence type="predicted"/>
<dbReference type="SMART" id="SM01209">
    <property type="entry name" value="GARS_A"/>
    <property type="match status" value="1"/>
</dbReference>
<protein>
    <submittedName>
        <fullName evidence="4">D-alanine-D-alanine ligase</fullName>
    </submittedName>
</protein>
<dbReference type="AlphaFoldDB" id="A0A1H9TWV7"/>
<dbReference type="GO" id="GO:0009432">
    <property type="term" value="P:SOS response"/>
    <property type="evidence" value="ECO:0007669"/>
    <property type="project" value="TreeGrafter"/>
</dbReference>
<dbReference type="STRING" id="1464123.SAMN05444126_11168"/>
<organism evidence="4 5">
    <name type="scientific">Salisediminibacterium halotolerans</name>
    <dbReference type="NCBI Taxonomy" id="517425"/>
    <lineage>
        <taxon>Bacteria</taxon>
        <taxon>Bacillati</taxon>
        <taxon>Bacillota</taxon>
        <taxon>Bacilli</taxon>
        <taxon>Bacillales</taxon>
        <taxon>Bacillaceae</taxon>
        <taxon>Salisediminibacterium</taxon>
    </lineage>
</organism>
<dbReference type="PROSITE" id="PS50975">
    <property type="entry name" value="ATP_GRASP"/>
    <property type="match status" value="1"/>
</dbReference>